<evidence type="ECO:0000256" key="6">
    <source>
        <dbReference type="ARBA" id="ARBA00022970"/>
    </source>
</evidence>
<keyword evidence="6" id="KW-0029">Amino-acid transport</keyword>
<evidence type="ECO:0000259" key="10">
    <source>
        <dbReference type="PROSITE" id="PS50928"/>
    </source>
</evidence>
<name>A0ABT5YNM5_9PROT</name>
<dbReference type="SUPFAM" id="SSF161098">
    <property type="entry name" value="MetI-like"/>
    <property type="match status" value="2"/>
</dbReference>
<dbReference type="InterPro" id="IPR035906">
    <property type="entry name" value="MetI-like_sf"/>
</dbReference>
<evidence type="ECO:0000256" key="5">
    <source>
        <dbReference type="ARBA" id="ARBA00022692"/>
    </source>
</evidence>
<keyword evidence="8 9" id="KW-0472">Membrane</keyword>
<comment type="similarity">
    <text evidence="2">Belongs to the binding-protein-dependent transport system permease family. HisMQ subfamily.</text>
</comment>
<dbReference type="CDD" id="cd06261">
    <property type="entry name" value="TM_PBP2"/>
    <property type="match status" value="1"/>
</dbReference>
<evidence type="ECO:0000256" key="1">
    <source>
        <dbReference type="ARBA" id="ARBA00004429"/>
    </source>
</evidence>
<dbReference type="InterPro" id="IPR000515">
    <property type="entry name" value="MetI-like"/>
</dbReference>
<feature type="transmembrane region" description="Helical" evidence="9">
    <location>
        <begin position="98"/>
        <end position="118"/>
    </location>
</feature>
<feature type="transmembrane region" description="Helical" evidence="9">
    <location>
        <begin position="185"/>
        <end position="203"/>
    </location>
</feature>
<comment type="caution">
    <text evidence="11">The sequence shown here is derived from an EMBL/GenBank/DDBJ whole genome shotgun (WGS) entry which is preliminary data.</text>
</comment>
<keyword evidence="12" id="KW-1185">Reference proteome</keyword>
<evidence type="ECO:0000313" key="11">
    <source>
        <dbReference type="EMBL" id="MDF2095844.1"/>
    </source>
</evidence>
<gene>
    <name evidence="11" type="ORF">P2G67_07635</name>
</gene>
<evidence type="ECO:0000256" key="3">
    <source>
        <dbReference type="ARBA" id="ARBA00022448"/>
    </source>
</evidence>
<dbReference type="PROSITE" id="PS50928">
    <property type="entry name" value="ABC_TM1"/>
    <property type="match status" value="1"/>
</dbReference>
<evidence type="ECO:0000256" key="4">
    <source>
        <dbReference type="ARBA" id="ARBA00022475"/>
    </source>
</evidence>
<feature type="transmembrane region" description="Helical" evidence="9">
    <location>
        <begin position="23"/>
        <end position="44"/>
    </location>
</feature>
<dbReference type="InterPro" id="IPR010065">
    <property type="entry name" value="AA_ABC_transptr_permease_3TM"/>
</dbReference>
<dbReference type="PANTHER" id="PTHR30614">
    <property type="entry name" value="MEMBRANE COMPONENT OF AMINO ACID ABC TRANSPORTER"/>
    <property type="match status" value="1"/>
</dbReference>
<dbReference type="RefSeq" id="WP_275821650.1">
    <property type="nucleotide sequence ID" value="NZ_JARHUD010000004.1"/>
</dbReference>
<feature type="transmembrane region" description="Helical" evidence="9">
    <location>
        <begin position="265"/>
        <end position="288"/>
    </location>
</feature>
<dbReference type="Pfam" id="PF00528">
    <property type="entry name" value="BPD_transp_1"/>
    <property type="match status" value="1"/>
</dbReference>
<keyword evidence="5 9" id="KW-0812">Transmembrane</keyword>
<feature type="domain" description="ABC transmembrane type-1" evidence="10">
    <location>
        <begin position="92"/>
        <end position="384"/>
    </location>
</feature>
<feature type="transmembrane region" description="Helical" evidence="9">
    <location>
        <begin position="365"/>
        <end position="387"/>
    </location>
</feature>
<dbReference type="NCBIfam" id="TIGR01726">
    <property type="entry name" value="HEQRo_perm_3TM"/>
    <property type="match status" value="1"/>
</dbReference>
<keyword evidence="3 9" id="KW-0813">Transport</keyword>
<evidence type="ECO:0000256" key="8">
    <source>
        <dbReference type="ARBA" id="ARBA00023136"/>
    </source>
</evidence>
<evidence type="ECO:0000256" key="2">
    <source>
        <dbReference type="ARBA" id="ARBA00010072"/>
    </source>
</evidence>
<dbReference type="EMBL" id="JARHUD010000004">
    <property type="protein sequence ID" value="MDF2095844.1"/>
    <property type="molecule type" value="Genomic_DNA"/>
</dbReference>
<keyword evidence="7 9" id="KW-1133">Transmembrane helix</keyword>
<dbReference type="PANTHER" id="PTHR30614:SF37">
    <property type="entry name" value="AMINO-ACID ABC TRANSPORTER PERMEASE PROTEIN YHDX-RELATED"/>
    <property type="match status" value="1"/>
</dbReference>
<accession>A0ABT5YNM5</accession>
<dbReference type="InterPro" id="IPR043429">
    <property type="entry name" value="ArtM/GltK/GlnP/TcyL/YhdX-like"/>
</dbReference>
<comment type="subcellular location">
    <subcellularLocation>
        <location evidence="1">Cell inner membrane</location>
        <topology evidence="1">Multi-pass membrane protein</topology>
    </subcellularLocation>
    <subcellularLocation>
        <location evidence="9">Cell membrane</location>
        <topology evidence="9">Multi-pass membrane protein</topology>
    </subcellularLocation>
</comment>
<feature type="transmembrane region" description="Helical" evidence="9">
    <location>
        <begin position="309"/>
        <end position="327"/>
    </location>
</feature>
<organism evidence="11 12">
    <name type="scientific">Aquibaculum arenosum</name>
    <dbReference type="NCBI Taxonomy" id="3032591"/>
    <lineage>
        <taxon>Bacteria</taxon>
        <taxon>Pseudomonadati</taxon>
        <taxon>Pseudomonadota</taxon>
        <taxon>Alphaproteobacteria</taxon>
        <taxon>Rhodospirillales</taxon>
        <taxon>Rhodovibrionaceae</taxon>
        <taxon>Aquibaculum</taxon>
    </lineage>
</organism>
<evidence type="ECO:0000256" key="7">
    <source>
        <dbReference type="ARBA" id="ARBA00022989"/>
    </source>
</evidence>
<proteinExistence type="inferred from homology"/>
<dbReference type="Gene3D" id="1.10.3720.10">
    <property type="entry name" value="MetI-like"/>
    <property type="match status" value="2"/>
</dbReference>
<reference evidence="11 12" key="1">
    <citation type="submission" date="2023-03" db="EMBL/GenBank/DDBJ databases">
        <title>Fodinicurvata sp. CAU 1616 isolated from sea sendiment.</title>
        <authorList>
            <person name="Kim W."/>
        </authorList>
    </citation>
    <scope>NUCLEOTIDE SEQUENCE [LARGE SCALE GENOMIC DNA]</scope>
    <source>
        <strain evidence="11 12">CAU 1616</strain>
    </source>
</reference>
<sequence>MAVDSDRGASASSKTPFWYDPRFRAIFFQILTVVLVVAGIGYLVSNVMTNLERQNIASGFGFLQREAGFAIAESMVSYSAADTYGRAFIVGILNTFRVALLGIVLATIIGVLVGVARLSTNWLIAKLASVYIEVLRNIPLLLQLFIWYGVITVSLPGPRQAMSPVEGIYLSNRGFMIPAPVADPIHAYMGIAALLALAAGYLIRRWAKQRQIDTGKQFPVYKTSLGLLILFPAIAWVLGGAPTVMELPTLQGFNFRGGLTLTPEFAALLFGLTFYTAAFIAEIVRGGILAVSHGQSEAAFALGLRKGMVLRFIVLPQALRIIIPPTTSQYLNLTKNSSLAVAIGYPDLVSVGNTTLNQTGQAIEAITIFMAVYLTLSLTISLIMNWYNRAIALVER</sequence>
<protein>
    <submittedName>
        <fullName evidence="11">Amino acid ABC transporter permease</fullName>
    </submittedName>
</protein>
<evidence type="ECO:0000313" key="12">
    <source>
        <dbReference type="Proteomes" id="UP001215503"/>
    </source>
</evidence>
<dbReference type="Proteomes" id="UP001215503">
    <property type="component" value="Unassembled WGS sequence"/>
</dbReference>
<evidence type="ECO:0000256" key="9">
    <source>
        <dbReference type="RuleBase" id="RU363032"/>
    </source>
</evidence>
<keyword evidence="4" id="KW-1003">Cell membrane</keyword>
<feature type="transmembrane region" description="Helical" evidence="9">
    <location>
        <begin position="224"/>
        <end position="245"/>
    </location>
</feature>